<gene>
    <name evidence="2" type="ORF">TMES_05170</name>
</gene>
<dbReference type="Gene3D" id="3.40.430.10">
    <property type="entry name" value="Dihydrofolate Reductase, subunit A"/>
    <property type="match status" value="1"/>
</dbReference>
<dbReference type="GO" id="GO:0009231">
    <property type="term" value="P:riboflavin biosynthetic process"/>
    <property type="evidence" value="ECO:0007669"/>
    <property type="project" value="InterPro"/>
</dbReference>
<dbReference type="GO" id="GO:0008703">
    <property type="term" value="F:5-amino-6-(5-phosphoribosylamino)uracil reductase activity"/>
    <property type="evidence" value="ECO:0007669"/>
    <property type="project" value="InterPro"/>
</dbReference>
<dbReference type="SUPFAM" id="SSF53597">
    <property type="entry name" value="Dihydrofolate reductase-like"/>
    <property type="match status" value="1"/>
</dbReference>
<dbReference type="InterPro" id="IPR050765">
    <property type="entry name" value="Riboflavin_Biosynth_HTPR"/>
</dbReference>
<evidence type="ECO:0000313" key="3">
    <source>
        <dbReference type="Proteomes" id="UP000193391"/>
    </source>
</evidence>
<name>A0A1Y2L1V3_9PROT</name>
<dbReference type="AlphaFoldDB" id="A0A1Y2L1V3"/>
<dbReference type="OrthoDB" id="9782335at2"/>
<feature type="domain" description="Bacterial bifunctional deaminase-reductase C-terminal" evidence="1">
    <location>
        <begin position="10"/>
        <end position="151"/>
    </location>
</feature>
<accession>A0A1Y2L1V3</accession>
<dbReference type="InterPro" id="IPR002734">
    <property type="entry name" value="RibDG_C"/>
</dbReference>
<dbReference type="PANTHER" id="PTHR38011">
    <property type="entry name" value="DIHYDROFOLATE REDUCTASE FAMILY PROTEIN (AFU_ORTHOLOGUE AFUA_8G06820)"/>
    <property type="match status" value="1"/>
</dbReference>
<organism evidence="2 3">
    <name type="scientific">Thalassospira mesophila</name>
    <dbReference type="NCBI Taxonomy" id="1293891"/>
    <lineage>
        <taxon>Bacteria</taxon>
        <taxon>Pseudomonadati</taxon>
        <taxon>Pseudomonadota</taxon>
        <taxon>Alphaproteobacteria</taxon>
        <taxon>Rhodospirillales</taxon>
        <taxon>Thalassospiraceae</taxon>
        <taxon>Thalassospira</taxon>
    </lineage>
</organism>
<protein>
    <recommendedName>
        <fullName evidence="1">Bacterial bifunctional deaminase-reductase C-terminal domain-containing protein</fullName>
    </recommendedName>
</protein>
<dbReference type="PANTHER" id="PTHR38011:SF11">
    <property type="entry name" value="2,5-DIAMINO-6-RIBOSYLAMINO-4(3H)-PYRIMIDINONE 5'-PHOSPHATE REDUCTASE"/>
    <property type="match status" value="1"/>
</dbReference>
<proteinExistence type="predicted"/>
<sequence length="177" mass="19619">MGKKLFRIYVAVSLDSYVARSGGAVDWLDDYDPAEFNFEAFLDQIGTLIIGRRTFDQVMSYGAWPYGDRRTIVLTSHPLDNDAPENTVAFGGSLMDLADALRNERLDNGDVWVVGGASVINQFLFANLVDKLELFVIPVVLGEGIALFGKDTSHLNPVPVSTHIYKSGVVRMEYKLK</sequence>
<dbReference type="Pfam" id="PF01872">
    <property type="entry name" value="RibD_C"/>
    <property type="match status" value="1"/>
</dbReference>
<dbReference type="InterPro" id="IPR024072">
    <property type="entry name" value="DHFR-like_dom_sf"/>
</dbReference>
<comment type="caution">
    <text evidence="2">The sequence shown here is derived from an EMBL/GenBank/DDBJ whole genome shotgun (WGS) entry which is preliminary data.</text>
</comment>
<keyword evidence="3" id="KW-1185">Reference proteome</keyword>
<dbReference type="STRING" id="1293891.TMES_05170"/>
<evidence type="ECO:0000259" key="1">
    <source>
        <dbReference type="Pfam" id="PF01872"/>
    </source>
</evidence>
<dbReference type="EMBL" id="JFKA01000002">
    <property type="protein sequence ID" value="OSQ39441.1"/>
    <property type="molecule type" value="Genomic_DNA"/>
</dbReference>
<evidence type="ECO:0000313" key="2">
    <source>
        <dbReference type="EMBL" id="OSQ39441.1"/>
    </source>
</evidence>
<dbReference type="Proteomes" id="UP000193391">
    <property type="component" value="Unassembled WGS sequence"/>
</dbReference>
<reference evidence="2 3" key="1">
    <citation type="submission" date="2014-03" db="EMBL/GenBank/DDBJ databases">
        <title>The draft genome sequence of Thalassospira mesophila JCM 18969.</title>
        <authorList>
            <person name="Lai Q."/>
            <person name="Shao Z."/>
        </authorList>
    </citation>
    <scope>NUCLEOTIDE SEQUENCE [LARGE SCALE GENOMIC DNA]</scope>
    <source>
        <strain evidence="2 3">JCM 18969</strain>
    </source>
</reference>
<dbReference type="RefSeq" id="WP_085580205.1">
    <property type="nucleotide sequence ID" value="NZ_JFKA01000002.1"/>
</dbReference>